<evidence type="ECO:0000313" key="5">
    <source>
        <dbReference type="Proteomes" id="UP000034410"/>
    </source>
</evidence>
<dbReference type="AlphaFoldDB" id="A0A0F7K2T4"/>
<dbReference type="PIRSF" id="PIRSF006223">
    <property type="entry name" value="DsrC_TusE"/>
    <property type="match status" value="1"/>
</dbReference>
<sequence length="101" mass="11558">MPDSFYDWNETLAKQLAAEEQIELTDQHWQVIHFLRNHCDAPGRGCSARLLLKTLSRQFRNQGGKRYLYTLFPRGPVVQGCKIAGIPLPRYALDLSFGSVH</sequence>
<proteinExistence type="inferred from homology"/>
<dbReference type="InterPro" id="IPR007453">
    <property type="entry name" value="DsrC/TusE"/>
</dbReference>
<dbReference type="Proteomes" id="UP000034410">
    <property type="component" value="Chromosome"/>
</dbReference>
<dbReference type="GO" id="GO:0005737">
    <property type="term" value="C:cytoplasm"/>
    <property type="evidence" value="ECO:0007669"/>
    <property type="project" value="UniProtKB-SubCell"/>
</dbReference>
<dbReference type="Gene3D" id="1.10.10.370">
    <property type="entry name" value="DsrC-like protein, C-terminal domain"/>
    <property type="match status" value="1"/>
</dbReference>
<evidence type="ECO:0000256" key="1">
    <source>
        <dbReference type="ARBA" id="ARBA00004496"/>
    </source>
</evidence>
<evidence type="ECO:0000313" key="4">
    <source>
        <dbReference type="EMBL" id="AKH22117.1"/>
    </source>
</evidence>
<dbReference type="PANTHER" id="PTHR37010">
    <property type="entry name" value="SULFURTRANSFERASE TUSE"/>
    <property type="match status" value="1"/>
</dbReference>
<name>A0A0F7K2T4_9GAMM</name>
<protein>
    <recommendedName>
        <fullName evidence="3">Sulfurtransferase</fullName>
        <ecNumber evidence="3">2.8.1.-</ecNumber>
    </recommendedName>
</protein>
<keyword evidence="5" id="KW-1185">Reference proteome</keyword>
<dbReference type="GO" id="GO:0016740">
    <property type="term" value="F:transferase activity"/>
    <property type="evidence" value="ECO:0007669"/>
    <property type="project" value="UniProtKB-KW"/>
</dbReference>
<dbReference type="GO" id="GO:0002143">
    <property type="term" value="P:tRNA wobble position uridine thiolation"/>
    <property type="evidence" value="ECO:0007669"/>
    <property type="project" value="TreeGrafter"/>
</dbReference>
<comment type="subcellular location">
    <subcellularLocation>
        <location evidence="1">Cytoplasm</location>
    </subcellularLocation>
</comment>
<dbReference type="GO" id="GO:0097163">
    <property type="term" value="F:sulfur carrier activity"/>
    <property type="evidence" value="ECO:0007669"/>
    <property type="project" value="TreeGrafter"/>
</dbReference>
<dbReference type="InterPro" id="IPR025526">
    <property type="entry name" value="DsrC-like_dom_sf"/>
</dbReference>
<dbReference type="PANTHER" id="PTHR37010:SF1">
    <property type="entry name" value="SULFURTRANSFERASE TUSE"/>
    <property type="match status" value="1"/>
</dbReference>
<dbReference type="EMBL" id="CP011412">
    <property type="protein sequence ID" value="AKH22117.1"/>
    <property type="molecule type" value="Genomic_DNA"/>
</dbReference>
<keyword evidence="2" id="KW-0963">Cytoplasm</keyword>
<reference evidence="4 5" key="1">
    <citation type="journal article" date="2015" name="Genome Announc.">
        <title>Complete Genome Sequence of Sedimenticola thiotaurini Strain SIP-G1, a Polyphosphate- and Polyhydroxyalkanoate-Accumulating Sulfur-Oxidizing Gammaproteobacterium Isolated from Salt Marsh Sediments.</title>
        <authorList>
            <person name="Flood B.E."/>
            <person name="Jones D.S."/>
            <person name="Bailey J.V."/>
        </authorList>
    </citation>
    <scope>NUCLEOTIDE SEQUENCE [LARGE SCALE GENOMIC DNA]</scope>
    <source>
        <strain evidence="4 5">SIP-G1</strain>
    </source>
</reference>
<keyword evidence="3" id="KW-0808">Transferase</keyword>
<dbReference type="Pfam" id="PF04358">
    <property type="entry name" value="DsrC"/>
    <property type="match status" value="1"/>
</dbReference>
<accession>A0A0F7K2T4</accession>
<dbReference type="NCBIfam" id="TIGR03342">
    <property type="entry name" value="dsrC_tusE_dsvC"/>
    <property type="match status" value="1"/>
</dbReference>
<evidence type="ECO:0000256" key="2">
    <source>
        <dbReference type="ARBA" id="ARBA00022490"/>
    </source>
</evidence>
<dbReference type="KEGG" id="seds:AAY24_07475"/>
<organism evidence="4 5">
    <name type="scientific">Sedimenticola thiotaurini</name>
    <dbReference type="NCBI Taxonomy" id="1543721"/>
    <lineage>
        <taxon>Bacteria</taxon>
        <taxon>Pseudomonadati</taxon>
        <taxon>Pseudomonadota</taxon>
        <taxon>Gammaproteobacteria</taxon>
        <taxon>Chromatiales</taxon>
        <taxon>Sedimenticolaceae</taxon>
        <taxon>Sedimenticola</taxon>
    </lineage>
</organism>
<comment type="similarity">
    <text evidence="3">Belongs to the dsrC/tusE family.</text>
</comment>
<evidence type="ECO:0000256" key="3">
    <source>
        <dbReference type="PIRNR" id="PIRNR006223"/>
    </source>
</evidence>
<comment type="function">
    <text evidence="3">Part of a sulfur-relay system.</text>
</comment>
<dbReference type="SUPFAM" id="SSF69721">
    <property type="entry name" value="DsrC, the gamma subunit of dissimilatory sulfite reductase"/>
    <property type="match status" value="1"/>
</dbReference>
<dbReference type="InterPro" id="IPR042072">
    <property type="entry name" value="DsrC-like_C"/>
</dbReference>
<gene>
    <name evidence="4" type="ORF">AAY24_07475</name>
</gene>
<dbReference type="EC" id="2.8.1.-" evidence="3"/>